<gene>
    <name evidence="2" type="ORF">PECUL_23A020731</name>
</gene>
<organism evidence="2 3">
    <name type="scientific">Pelobates cultripes</name>
    <name type="common">Western spadefoot toad</name>
    <dbReference type="NCBI Taxonomy" id="61616"/>
    <lineage>
        <taxon>Eukaryota</taxon>
        <taxon>Metazoa</taxon>
        <taxon>Chordata</taxon>
        <taxon>Craniata</taxon>
        <taxon>Vertebrata</taxon>
        <taxon>Euteleostomi</taxon>
        <taxon>Amphibia</taxon>
        <taxon>Batrachia</taxon>
        <taxon>Anura</taxon>
        <taxon>Pelobatoidea</taxon>
        <taxon>Pelobatidae</taxon>
        <taxon>Pelobates</taxon>
    </lineage>
</organism>
<dbReference type="AlphaFoldDB" id="A0AAD1R7V9"/>
<evidence type="ECO:0000256" key="1">
    <source>
        <dbReference type="SAM" id="MobiDB-lite"/>
    </source>
</evidence>
<name>A0AAD1R7V9_PELCU</name>
<evidence type="ECO:0000313" key="2">
    <source>
        <dbReference type="EMBL" id="CAH2224102.1"/>
    </source>
</evidence>
<keyword evidence="3" id="KW-1185">Reference proteome</keyword>
<protein>
    <submittedName>
        <fullName evidence="2">Uncharacterized protein</fullName>
    </submittedName>
</protein>
<feature type="region of interest" description="Disordered" evidence="1">
    <location>
        <begin position="1"/>
        <end position="36"/>
    </location>
</feature>
<dbReference type="EMBL" id="OW240912">
    <property type="protein sequence ID" value="CAH2224102.1"/>
    <property type="molecule type" value="Genomic_DNA"/>
</dbReference>
<evidence type="ECO:0000313" key="3">
    <source>
        <dbReference type="Proteomes" id="UP001295444"/>
    </source>
</evidence>
<dbReference type="Proteomes" id="UP001295444">
    <property type="component" value="Chromosome 01"/>
</dbReference>
<sequence>MERCADVTGSPPPLRRRKKLAAECERSPVRGSDTGASARAGGYRLNAFGNLIGALGTGHRDPQCKCPVFKLSMEVCLSVQVPVIATYQTS</sequence>
<accession>A0AAD1R7V9</accession>
<reference evidence="2" key="1">
    <citation type="submission" date="2022-03" db="EMBL/GenBank/DDBJ databases">
        <authorList>
            <person name="Alioto T."/>
            <person name="Alioto T."/>
            <person name="Gomez Garrido J."/>
        </authorList>
    </citation>
    <scope>NUCLEOTIDE SEQUENCE</scope>
</reference>
<proteinExistence type="predicted"/>